<organism evidence="1 2">
    <name type="scientific">Halomonas rhizosphaerae</name>
    <dbReference type="NCBI Taxonomy" id="3043296"/>
    <lineage>
        <taxon>Bacteria</taxon>
        <taxon>Pseudomonadati</taxon>
        <taxon>Pseudomonadota</taxon>
        <taxon>Gammaproteobacteria</taxon>
        <taxon>Oceanospirillales</taxon>
        <taxon>Halomonadaceae</taxon>
        <taxon>Halomonas</taxon>
    </lineage>
</organism>
<reference evidence="1 2" key="1">
    <citation type="submission" date="2023-04" db="EMBL/GenBank/DDBJ databases">
        <title>Halomonas strains isolated from rhizosphere soil.</title>
        <authorList>
            <person name="Xu L."/>
            <person name="Sun J.-Q."/>
        </authorList>
    </citation>
    <scope>NUCLEOTIDE SEQUENCE [LARGE SCALE GENOMIC DNA]</scope>
    <source>
        <strain evidence="1 2">LR5S20</strain>
    </source>
</reference>
<sequence length="184" mass="20303">MALKATIHKVQLQIADMDRHYYADHALTVARHPSETDERMMVRLLAFALNADEALAFGRGVSTTDEPDLWRQDLTGTIDQWIQLGQPDEKAIRRACGRARQVIIYTYSGNGAAIWWEQIAGKLATLDNLTVVDIDPASVQALAALATKGMTLSAIMQDGGVWLTSPDNSVEVHLTVRKSSMAQR</sequence>
<dbReference type="PANTHER" id="PTHR38784">
    <property type="entry name" value="SUCROSE PHOSPHORYLASE"/>
    <property type="match status" value="1"/>
</dbReference>
<gene>
    <name evidence="1" type="ORF">QLQ83_12780</name>
</gene>
<dbReference type="RefSeq" id="WP_282735904.1">
    <property type="nucleotide sequence ID" value="NZ_JASCQP010000028.1"/>
</dbReference>
<proteinExistence type="predicted"/>
<dbReference type="InterPro" id="IPR009822">
    <property type="entry name" value="YaeQ"/>
</dbReference>
<name>A0ABT6V190_9GAMM</name>
<protein>
    <submittedName>
        <fullName evidence="1">YaeQ family protein</fullName>
    </submittedName>
</protein>
<dbReference type="InterPro" id="IPR011335">
    <property type="entry name" value="Restrct_endonuc-II-like"/>
</dbReference>
<dbReference type="Pfam" id="PF07152">
    <property type="entry name" value="YaeQ"/>
    <property type="match status" value="1"/>
</dbReference>
<dbReference type="SUPFAM" id="SSF52980">
    <property type="entry name" value="Restriction endonuclease-like"/>
    <property type="match status" value="1"/>
</dbReference>
<dbReference type="PANTHER" id="PTHR38784:SF1">
    <property type="entry name" value="SUCROSE PHOSPHORYLASE"/>
    <property type="match status" value="1"/>
</dbReference>
<dbReference type="CDD" id="cd22368">
    <property type="entry name" value="YaeQ-like"/>
    <property type="match status" value="1"/>
</dbReference>
<dbReference type="Proteomes" id="UP001225957">
    <property type="component" value="Unassembled WGS sequence"/>
</dbReference>
<dbReference type="Gene3D" id="3.10.640.10">
    <property type="entry name" value="Restriction endonuclease-like alpha-beta roll domain"/>
    <property type="match status" value="1"/>
</dbReference>
<dbReference type="SMART" id="SM01322">
    <property type="entry name" value="YaeQ"/>
    <property type="match status" value="1"/>
</dbReference>
<dbReference type="PIRSF" id="PIRSF011484">
    <property type="entry name" value="YaeQ"/>
    <property type="match status" value="1"/>
</dbReference>
<evidence type="ECO:0000313" key="2">
    <source>
        <dbReference type="Proteomes" id="UP001225957"/>
    </source>
</evidence>
<keyword evidence="2" id="KW-1185">Reference proteome</keyword>
<dbReference type="InterPro" id="IPR038590">
    <property type="entry name" value="YaeQ_sf"/>
</dbReference>
<accession>A0ABT6V190</accession>
<evidence type="ECO:0000313" key="1">
    <source>
        <dbReference type="EMBL" id="MDI5891966.1"/>
    </source>
</evidence>
<comment type="caution">
    <text evidence="1">The sequence shown here is derived from an EMBL/GenBank/DDBJ whole genome shotgun (WGS) entry which is preliminary data.</text>
</comment>
<dbReference type="EMBL" id="JASCQP010000028">
    <property type="protein sequence ID" value="MDI5891966.1"/>
    <property type="molecule type" value="Genomic_DNA"/>
</dbReference>